<evidence type="ECO:0000313" key="1">
    <source>
        <dbReference type="EMBL" id="QOL80543.1"/>
    </source>
</evidence>
<gene>
    <name evidence="1" type="ORF">F3W81_06795</name>
</gene>
<name>A0A7L9WKW2_9RHOB</name>
<dbReference type="KEGG" id="pshq:F3W81_06795"/>
<sequence>MAQSQGAPLSRGKEVIIRDRKALFERRAETGRNPLNEPIYQWQPIGASWAAVEEVGEGETAANGVEGAVAAIRVLVLDTPQARSITLADRLQILGQTWDLVGRGPHSVKRGVYAFVGARYAAGGAP</sequence>
<dbReference type="Proteomes" id="UP000594118">
    <property type="component" value="Chromosome"/>
</dbReference>
<organism evidence="1 2">
    <name type="scientific">Pseudooceanicola spongiae</name>
    <dbReference type="NCBI Taxonomy" id="2613965"/>
    <lineage>
        <taxon>Bacteria</taxon>
        <taxon>Pseudomonadati</taxon>
        <taxon>Pseudomonadota</taxon>
        <taxon>Alphaproteobacteria</taxon>
        <taxon>Rhodobacterales</taxon>
        <taxon>Paracoccaceae</taxon>
        <taxon>Pseudooceanicola</taxon>
    </lineage>
</organism>
<evidence type="ECO:0000313" key="2">
    <source>
        <dbReference type="Proteomes" id="UP000594118"/>
    </source>
</evidence>
<reference evidence="1 2" key="1">
    <citation type="submission" date="2019-10" db="EMBL/GenBank/DDBJ databases">
        <title>Pseudopuniceibacterium sp. HQ09 islated from Antarctica.</title>
        <authorList>
            <person name="Liao L."/>
            <person name="Su S."/>
            <person name="Chen B."/>
            <person name="Yu Y."/>
        </authorList>
    </citation>
    <scope>NUCLEOTIDE SEQUENCE [LARGE SCALE GENOMIC DNA]</scope>
    <source>
        <strain evidence="1 2">HQ09</strain>
    </source>
</reference>
<dbReference type="RefSeq" id="WP_193082863.1">
    <property type="nucleotide sequence ID" value="NZ_CP045201.1"/>
</dbReference>
<dbReference type="Gene3D" id="2.40.10.270">
    <property type="entry name" value="Bacteriophage SPP1 head-tail adaptor protein"/>
    <property type="match status" value="1"/>
</dbReference>
<proteinExistence type="predicted"/>
<protein>
    <recommendedName>
        <fullName evidence="3">Head-tail adaptor protein</fullName>
    </recommendedName>
</protein>
<accession>A0A7L9WKW2</accession>
<dbReference type="EMBL" id="CP045201">
    <property type="protein sequence ID" value="QOL80543.1"/>
    <property type="molecule type" value="Genomic_DNA"/>
</dbReference>
<evidence type="ECO:0008006" key="3">
    <source>
        <dbReference type="Google" id="ProtNLM"/>
    </source>
</evidence>
<dbReference type="AlphaFoldDB" id="A0A7L9WKW2"/>
<dbReference type="InterPro" id="IPR038666">
    <property type="entry name" value="SSP1_head-tail_sf"/>
</dbReference>
<keyword evidence="2" id="KW-1185">Reference proteome</keyword>